<evidence type="ECO:0000313" key="2">
    <source>
        <dbReference type="EMBL" id="OUJ13164.1"/>
    </source>
</evidence>
<name>A0A252BW44_9PROT</name>
<dbReference type="Gene3D" id="1.10.10.10">
    <property type="entry name" value="Winged helix-like DNA-binding domain superfamily/Winged helix DNA-binding domain"/>
    <property type="match status" value="1"/>
</dbReference>
<proteinExistence type="predicted"/>
<dbReference type="InterPro" id="IPR011991">
    <property type="entry name" value="ArsR-like_HTH"/>
</dbReference>
<reference evidence="3" key="1">
    <citation type="submission" date="2014-06" db="EMBL/GenBank/DDBJ databases">
        <authorList>
            <person name="Winans N.J."/>
            <person name="Newell P.D."/>
            <person name="Douglas A.E."/>
        </authorList>
    </citation>
    <scope>NUCLEOTIDE SEQUENCE [LARGE SCALE GENOMIC DNA]</scope>
</reference>
<dbReference type="RefSeq" id="WP_025827618.1">
    <property type="nucleotide sequence ID" value="NZ_JAERKS010000006.1"/>
</dbReference>
<dbReference type="AlphaFoldDB" id="A0A252BW44"/>
<protein>
    <submittedName>
        <fullName evidence="2">ArsR family transcriptional regulator</fullName>
    </submittedName>
</protein>
<dbReference type="Proteomes" id="UP000194931">
    <property type="component" value="Unassembled WGS sequence"/>
</dbReference>
<accession>A0A252BW44</accession>
<dbReference type="CDD" id="cd00090">
    <property type="entry name" value="HTH_ARSR"/>
    <property type="match status" value="1"/>
</dbReference>
<keyword evidence="3" id="KW-1185">Reference proteome</keyword>
<dbReference type="SMART" id="SM00418">
    <property type="entry name" value="HTH_ARSR"/>
    <property type="match status" value="1"/>
</dbReference>
<evidence type="ECO:0000313" key="3">
    <source>
        <dbReference type="Proteomes" id="UP000194931"/>
    </source>
</evidence>
<gene>
    <name evidence="2" type="ORF">HK26_09500</name>
</gene>
<dbReference type="Pfam" id="PF12840">
    <property type="entry name" value="HTH_20"/>
    <property type="match status" value="1"/>
</dbReference>
<organism evidence="2 3">
    <name type="scientific">Acetobacter okinawensis</name>
    <dbReference type="NCBI Taxonomy" id="1076594"/>
    <lineage>
        <taxon>Bacteria</taxon>
        <taxon>Pseudomonadati</taxon>
        <taxon>Pseudomonadota</taxon>
        <taxon>Alphaproteobacteria</taxon>
        <taxon>Acetobacterales</taxon>
        <taxon>Acetobacteraceae</taxon>
        <taxon>Acetobacter</taxon>
    </lineage>
</organism>
<dbReference type="eggNOG" id="COG0640">
    <property type="taxonomic scope" value="Bacteria"/>
</dbReference>
<dbReference type="InterPro" id="IPR001845">
    <property type="entry name" value="HTH_ArsR_DNA-bd_dom"/>
</dbReference>
<feature type="domain" description="HTH arsR-type" evidence="1">
    <location>
        <begin position="16"/>
        <end position="93"/>
    </location>
</feature>
<dbReference type="InterPro" id="IPR036388">
    <property type="entry name" value="WH-like_DNA-bd_sf"/>
</dbReference>
<sequence>MKQYDHPLAQDLQLPCLLYALSDPFRLEVVRKLALCQPQPCAPLQDGRPKSSVSHHFSVLRKAGIIRTEVVGVTHMNSLRERELEERFPGVLRAIMAVAMAESAQG</sequence>
<evidence type="ECO:0000259" key="1">
    <source>
        <dbReference type="SMART" id="SM00418"/>
    </source>
</evidence>
<dbReference type="SUPFAM" id="SSF46785">
    <property type="entry name" value="Winged helix' DNA-binding domain"/>
    <property type="match status" value="1"/>
</dbReference>
<dbReference type="OrthoDB" id="7192471at2"/>
<dbReference type="InterPro" id="IPR036390">
    <property type="entry name" value="WH_DNA-bd_sf"/>
</dbReference>
<comment type="caution">
    <text evidence="2">The sequence shown here is derived from an EMBL/GenBank/DDBJ whole genome shotgun (WGS) entry which is preliminary data.</text>
</comment>
<dbReference type="PRINTS" id="PR00778">
    <property type="entry name" value="HTHARSR"/>
</dbReference>
<dbReference type="GO" id="GO:0003700">
    <property type="term" value="F:DNA-binding transcription factor activity"/>
    <property type="evidence" value="ECO:0007669"/>
    <property type="project" value="InterPro"/>
</dbReference>
<dbReference type="EMBL" id="JOPJ01000006">
    <property type="protein sequence ID" value="OUJ13164.1"/>
    <property type="molecule type" value="Genomic_DNA"/>
</dbReference>